<evidence type="ECO:0000313" key="2">
    <source>
        <dbReference type="Proteomes" id="UP001214530"/>
    </source>
</evidence>
<dbReference type="Gene3D" id="2.30.30.1270">
    <property type="match status" value="1"/>
</dbReference>
<dbReference type="Gene3D" id="2.60.40.60">
    <property type="entry name" value="Cadherins"/>
    <property type="match status" value="1"/>
</dbReference>
<organism evidence="1 2">
    <name type="scientific">Candidatus Pedobacter colombiensis</name>
    <dbReference type="NCBI Taxonomy" id="3121371"/>
    <lineage>
        <taxon>Bacteria</taxon>
        <taxon>Pseudomonadati</taxon>
        <taxon>Bacteroidota</taxon>
        <taxon>Sphingobacteriia</taxon>
        <taxon>Sphingobacteriales</taxon>
        <taxon>Sphingobacteriaceae</taxon>
        <taxon>Pedobacter</taxon>
    </lineage>
</organism>
<dbReference type="AlphaFoldDB" id="A0AAJ6B924"/>
<gene>
    <name evidence="1" type="ORF">P0Y49_10080</name>
</gene>
<dbReference type="Gene3D" id="2.60.40.10">
    <property type="entry name" value="Immunoglobulins"/>
    <property type="match status" value="1"/>
</dbReference>
<protein>
    <submittedName>
        <fullName evidence="1">DUF4958 family protein</fullName>
    </submittedName>
</protein>
<reference evidence="1" key="1">
    <citation type="submission" date="2023-03" db="EMBL/GenBank/DDBJ databases">
        <title>Andean soil-derived lignocellulolytic bacterial consortium as a source of novel taxa and putative plastic-active enzymes.</title>
        <authorList>
            <person name="Diaz-Garcia L."/>
            <person name="Chuvochina M."/>
            <person name="Feuerriegel G."/>
            <person name="Bunk B."/>
            <person name="Sproer C."/>
            <person name="Streit W.R."/>
            <person name="Rodriguez L.M."/>
            <person name="Overmann J."/>
            <person name="Jimenez D.J."/>
        </authorList>
    </citation>
    <scope>NUCLEOTIDE SEQUENCE</scope>
    <source>
        <strain evidence="1">MAG 3858</strain>
    </source>
</reference>
<dbReference type="EMBL" id="CP119313">
    <property type="protein sequence ID" value="WEK21484.1"/>
    <property type="molecule type" value="Genomic_DNA"/>
</dbReference>
<dbReference type="Gene3D" id="2.60.40.2730">
    <property type="match status" value="1"/>
</dbReference>
<dbReference type="Pfam" id="PF16319">
    <property type="entry name" value="SGBP_BT4661-like"/>
    <property type="match status" value="1"/>
</dbReference>
<dbReference type="Gene3D" id="2.60.40.2720">
    <property type="match status" value="1"/>
</dbReference>
<evidence type="ECO:0000313" key="1">
    <source>
        <dbReference type="EMBL" id="WEK21484.1"/>
    </source>
</evidence>
<name>A0AAJ6B924_9SPHI</name>
<sequence length="712" mass="76549">MKQINTNLILKRYLSWVFALLLIVAGCKKQEVVDSTSFAIYYTGMTDIGPSMTGVIASPSYIGSQPNSFEIVSITLDGATYSGSSFEINKDDGTISIKETTGIPIGLYKLTVSCNSNGKRYEFKDAIAINMMKPVPDGITVVPNKLTVNYADIIDPQSTVELPTAQVTTDKNHISIKKYEIAKSDFSKYFAISATGLISIVRGDATLLPGKYVLSLKLTTGASGADEGIFQNAVEVDIISKPLALTYTPSSGKIEEESAQSGKTSFNSKAPVVKGSLNNLSYSIKSINPATNKITINPQTGVISVAENHGFTAGQQYKVTVNVKNAYAPDGVDFSDVFVLDVVKFIEPIQLFSYQNKNATQAVAFDISPDAGLKGDEVRFEFVELPAALQGKVTLNAQGGISALKGNTIALGTYTIKVKATNPKNESIAAFTLTVGANPNYFTYVRYGNNLGLSPAENYANQFRIANGAALTSVKPTPTTDAKVGLTYDIKNIQGTATINASTGQITLTTVNAASCGIFMVTATAGKGTPEEYAVQTPVFIHNSQSVKASNNEMALIEYTPFVFQVNPNTGGRSVKPVISGIADKSQLTIDYRRTFNYYNFFGTQLSGQPTVANSFLQGLFDKYAESKATSPNYSARAPFSYYDNKASLTQALTYVDATTLELVVNPNKWTYNGEAANGAMTGQMTLGIDGKDPQASTTQLFPIILWFDTKF</sequence>
<dbReference type="Gene3D" id="2.60.40.2710">
    <property type="match status" value="1"/>
</dbReference>
<dbReference type="CDD" id="cd11304">
    <property type="entry name" value="Cadherin_repeat"/>
    <property type="match status" value="1"/>
</dbReference>
<accession>A0AAJ6B924</accession>
<dbReference type="InterPro" id="IPR013783">
    <property type="entry name" value="Ig-like_fold"/>
</dbReference>
<dbReference type="Proteomes" id="UP001214530">
    <property type="component" value="Chromosome"/>
</dbReference>
<dbReference type="InterPro" id="IPR032529">
    <property type="entry name" value="BT4661-like"/>
</dbReference>
<dbReference type="PROSITE" id="PS51257">
    <property type="entry name" value="PROKAR_LIPOPROTEIN"/>
    <property type="match status" value="1"/>
</dbReference>
<proteinExistence type="predicted"/>